<keyword evidence="3" id="KW-1185">Reference proteome</keyword>
<sequence length="504" mass="55643">MNKRTSTVFRSAALRFRTHAALVLFRAAPRVPAPCEGLNECSLYARDAARCLEGGPSPALDLLPCDLLWRKFSFPFDVSVRHYHSERSVLRSSSSTMNARRHSPLVACTLLHRKAPSPNPPVLPSAHPPFRPPTPNRLDHKRRRSPYTVCASLHLRVPWSRWRWPLWTRLKWGARGGAERAHGNDSQRGQAGVTCVRHTTSPCPSHPICLRTSMPWGRGLRKIKSAMKTSGIGDCGGGAKRWLTRCVPSSSLLLPRSPPPLLQFLCTASASSSRLSLLFLFLGTLSSVPSLFSRPCCRVPTIKKPKQVAGAASLAPSPIPAPPRDYGRLPRPDSSTMHAARTHTPCRALGTGTRSRSRAQVRRPPLSCQSAPELDVLVRMIPDMDSEDKREMQGDADQMRAHATSLSVSVGQLTLAWIRKWSRRDARVSCVALAFGQTGLSFARTARRIYRKRQREIERGRENKSKTITSWCVPMREGTDSASESGDDAEAGAGVDVQQRGWGG</sequence>
<dbReference type="Proteomes" id="UP001218218">
    <property type="component" value="Unassembled WGS sequence"/>
</dbReference>
<evidence type="ECO:0000256" key="1">
    <source>
        <dbReference type="SAM" id="MobiDB-lite"/>
    </source>
</evidence>
<protein>
    <submittedName>
        <fullName evidence="2">Uncharacterized protein</fullName>
    </submittedName>
</protein>
<gene>
    <name evidence="2" type="ORF">DFH08DRAFT_960326</name>
</gene>
<feature type="compositionally biased region" description="Pro residues" evidence="1">
    <location>
        <begin position="117"/>
        <end position="135"/>
    </location>
</feature>
<feature type="region of interest" description="Disordered" evidence="1">
    <location>
        <begin position="307"/>
        <end position="365"/>
    </location>
</feature>
<feature type="region of interest" description="Disordered" evidence="1">
    <location>
        <begin position="475"/>
        <end position="504"/>
    </location>
</feature>
<name>A0AAD7A2Z3_9AGAR</name>
<reference evidence="2" key="1">
    <citation type="submission" date="2023-03" db="EMBL/GenBank/DDBJ databases">
        <title>Massive genome expansion in bonnet fungi (Mycena s.s.) driven by repeated elements and novel gene families across ecological guilds.</title>
        <authorList>
            <consortium name="Lawrence Berkeley National Laboratory"/>
            <person name="Harder C.B."/>
            <person name="Miyauchi S."/>
            <person name="Viragh M."/>
            <person name="Kuo A."/>
            <person name="Thoen E."/>
            <person name="Andreopoulos B."/>
            <person name="Lu D."/>
            <person name="Skrede I."/>
            <person name="Drula E."/>
            <person name="Henrissat B."/>
            <person name="Morin E."/>
            <person name="Kohler A."/>
            <person name="Barry K."/>
            <person name="LaButti K."/>
            <person name="Morin E."/>
            <person name="Salamov A."/>
            <person name="Lipzen A."/>
            <person name="Mereny Z."/>
            <person name="Hegedus B."/>
            <person name="Baldrian P."/>
            <person name="Stursova M."/>
            <person name="Weitz H."/>
            <person name="Taylor A."/>
            <person name="Grigoriev I.V."/>
            <person name="Nagy L.G."/>
            <person name="Martin F."/>
            <person name="Kauserud H."/>
        </authorList>
    </citation>
    <scope>NUCLEOTIDE SEQUENCE</scope>
    <source>
        <strain evidence="2">CBHHK002</strain>
    </source>
</reference>
<feature type="region of interest" description="Disordered" evidence="1">
    <location>
        <begin position="117"/>
        <end position="141"/>
    </location>
</feature>
<dbReference type="EMBL" id="JARIHO010000018">
    <property type="protein sequence ID" value="KAJ7347950.1"/>
    <property type="molecule type" value="Genomic_DNA"/>
</dbReference>
<comment type="caution">
    <text evidence="2">The sequence shown here is derived from an EMBL/GenBank/DDBJ whole genome shotgun (WGS) entry which is preliminary data.</text>
</comment>
<organism evidence="2 3">
    <name type="scientific">Mycena albidolilacea</name>
    <dbReference type="NCBI Taxonomy" id="1033008"/>
    <lineage>
        <taxon>Eukaryota</taxon>
        <taxon>Fungi</taxon>
        <taxon>Dikarya</taxon>
        <taxon>Basidiomycota</taxon>
        <taxon>Agaricomycotina</taxon>
        <taxon>Agaricomycetes</taxon>
        <taxon>Agaricomycetidae</taxon>
        <taxon>Agaricales</taxon>
        <taxon>Marasmiineae</taxon>
        <taxon>Mycenaceae</taxon>
        <taxon>Mycena</taxon>
    </lineage>
</organism>
<accession>A0AAD7A2Z3</accession>
<dbReference type="AlphaFoldDB" id="A0AAD7A2Z3"/>
<evidence type="ECO:0000313" key="3">
    <source>
        <dbReference type="Proteomes" id="UP001218218"/>
    </source>
</evidence>
<evidence type="ECO:0000313" key="2">
    <source>
        <dbReference type="EMBL" id="KAJ7347950.1"/>
    </source>
</evidence>
<proteinExistence type="predicted"/>